<dbReference type="AlphaFoldDB" id="A0A3B1D165"/>
<feature type="domain" description="Glyceraldehyde 3-phosphate dehydrogenase NAD(P) binding" evidence="3">
    <location>
        <begin position="4"/>
        <end position="142"/>
    </location>
</feature>
<evidence type="ECO:0000256" key="2">
    <source>
        <dbReference type="ARBA" id="ARBA00023002"/>
    </source>
</evidence>
<dbReference type="GO" id="GO:0051287">
    <property type="term" value="F:NAD binding"/>
    <property type="evidence" value="ECO:0007669"/>
    <property type="project" value="InterPro"/>
</dbReference>
<keyword evidence="1" id="KW-0521">NADP</keyword>
<gene>
    <name evidence="4" type="ORF">MNBD_NITROSPIRAE01-502</name>
</gene>
<dbReference type="Pfam" id="PF01113">
    <property type="entry name" value="DapB_N"/>
    <property type="match status" value="1"/>
</dbReference>
<evidence type="ECO:0000259" key="3">
    <source>
        <dbReference type="SMART" id="SM00846"/>
    </source>
</evidence>
<evidence type="ECO:0000256" key="1">
    <source>
        <dbReference type="ARBA" id="ARBA00022857"/>
    </source>
</evidence>
<dbReference type="InterPro" id="IPR036291">
    <property type="entry name" value="NAD(P)-bd_dom_sf"/>
</dbReference>
<dbReference type="NCBIfam" id="NF003251">
    <property type="entry name" value="PRK04207.1"/>
    <property type="match status" value="1"/>
</dbReference>
<evidence type="ECO:0000313" key="4">
    <source>
        <dbReference type="EMBL" id="VAX29728.1"/>
    </source>
</evidence>
<sequence length="143" mass="15380">MNQVKIAVNGYGVIGKRVADAVLQQDDMTLIGVADVVTDYRIKAAVQKGIRVFSALPEKIEEMKSAGIPVAGTLDELLNSVDVVLDCTPKKIAALNKTRYEQVGVKSIYQGGESHALTGHSFVAQANYESALNRQSTRVVSCN</sequence>
<feature type="non-terminal residue" evidence="4">
    <location>
        <position position="143"/>
    </location>
</feature>
<dbReference type="InterPro" id="IPR020828">
    <property type="entry name" value="GlycerAld_3-P_DH_NAD(P)-bd"/>
</dbReference>
<proteinExistence type="predicted"/>
<dbReference type="GO" id="GO:0008839">
    <property type="term" value="F:4-hydroxy-tetrahydrodipicolinate reductase"/>
    <property type="evidence" value="ECO:0007669"/>
    <property type="project" value="InterPro"/>
</dbReference>
<keyword evidence="2 4" id="KW-0560">Oxidoreductase</keyword>
<protein>
    <submittedName>
        <fullName evidence="4">NAD(P)-dependent glyceraldehyde 3-phosphate dehydrogenase archaeal</fullName>
        <ecNumber evidence="4">1.2.1.59</ecNumber>
    </submittedName>
</protein>
<dbReference type="GO" id="GO:0043891">
    <property type="term" value="F:glyceraldehyde-3-phosphate dehydrogenase [NAD(P)+] (phosphorylating) activity"/>
    <property type="evidence" value="ECO:0007669"/>
    <property type="project" value="UniProtKB-EC"/>
</dbReference>
<name>A0A3B1D165_9ZZZZ</name>
<reference evidence="4" key="1">
    <citation type="submission" date="2018-06" db="EMBL/GenBank/DDBJ databases">
        <authorList>
            <person name="Zhirakovskaya E."/>
        </authorList>
    </citation>
    <scope>NUCLEOTIDE SEQUENCE</scope>
</reference>
<dbReference type="GO" id="GO:0009089">
    <property type="term" value="P:lysine biosynthetic process via diaminopimelate"/>
    <property type="evidence" value="ECO:0007669"/>
    <property type="project" value="InterPro"/>
</dbReference>
<dbReference type="EC" id="1.2.1.59" evidence="4"/>
<dbReference type="SMART" id="SM00846">
    <property type="entry name" value="Gp_dh_N"/>
    <property type="match status" value="1"/>
</dbReference>
<dbReference type="InterPro" id="IPR000846">
    <property type="entry name" value="DapB_N"/>
</dbReference>
<organism evidence="4">
    <name type="scientific">hydrothermal vent metagenome</name>
    <dbReference type="NCBI Taxonomy" id="652676"/>
    <lineage>
        <taxon>unclassified sequences</taxon>
        <taxon>metagenomes</taxon>
        <taxon>ecological metagenomes</taxon>
    </lineage>
</organism>
<accession>A0A3B1D165</accession>
<dbReference type="SUPFAM" id="SSF51735">
    <property type="entry name" value="NAD(P)-binding Rossmann-fold domains"/>
    <property type="match status" value="1"/>
</dbReference>
<dbReference type="CDD" id="cd02278">
    <property type="entry name" value="GAPDH_II_N"/>
    <property type="match status" value="1"/>
</dbReference>
<dbReference type="EMBL" id="UOGF01000055">
    <property type="protein sequence ID" value="VAX29728.1"/>
    <property type="molecule type" value="Genomic_DNA"/>
</dbReference>
<dbReference type="Gene3D" id="3.40.50.720">
    <property type="entry name" value="NAD(P)-binding Rossmann-like Domain"/>
    <property type="match status" value="1"/>
</dbReference>